<evidence type="ECO:0000313" key="2">
    <source>
        <dbReference type="EMBL" id="TDP88080.1"/>
    </source>
</evidence>
<organism evidence="2 3">
    <name type="scientific">Aquabacterium commune</name>
    <dbReference type="NCBI Taxonomy" id="70586"/>
    <lineage>
        <taxon>Bacteria</taxon>
        <taxon>Pseudomonadati</taxon>
        <taxon>Pseudomonadota</taxon>
        <taxon>Betaproteobacteria</taxon>
        <taxon>Burkholderiales</taxon>
        <taxon>Aquabacterium</taxon>
    </lineage>
</organism>
<feature type="region of interest" description="Disordered" evidence="1">
    <location>
        <begin position="1"/>
        <end position="21"/>
    </location>
</feature>
<dbReference type="Proteomes" id="UP000294593">
    <property type="component" value="Unassembled WGS sequence"/>
</dbReference>
<evidence type="ECO:0000313" key="3">
    <source>
        <dbReference type="Proteomes" id="UP000294593"/>
    </source>
</evidence>
<dbReference type="AlphaFoldDB" id="A0A4R6RN98"/>
<dbReference type="EMBL" id="SNXW01000001">
    <property type="protein sequence ID" value="TDP88080.1"/>
    <property type="molecule type" value="Genomic_DNA"/>
</dbReference>
<gene>
    <name evidence="2" type="ORF">EV672_101217</name>
</gene>
<protein>
    <submittedName>
        <fullName evidence="2">Uncharacterized protein</fullName>
    </submittedName>
</protein>
<proteinExistence type="predicted"/>
<comment type="caution">
    <text evidence="2">The sequence shown here is derived from an EMBL/GenBank/DDBJ whole genome shotgun (WGS) entry which is preliminary data.</text>
</comment>
<evidence type="ECO:0000256" key="1">
    <source>
        <dbReference type="SAM" id="MobiDB-lite"/>
    </source>
</evidence>
<reference evidence="2 3" key="1">
    <citation type="submission" date="2019-03" db="EMBL/GenBank/DDBJ databases">
        <title>Genomic Encyclopedia of Type Strains, Phase IV (KMG-IV): sequencing the most valuable type-strain genomes for metagenomic binning, comparative biology and taxonomic classification.</title>
        <authorList>
            <person name="Goeker M."/>
        </authorList>
    </citation>
    <scope>NUCLEOTIDE SEQUENCE [LARGE SCALE GENOMIC DNA]</scope>
    <source>
        <strain evidence="2 3">DSM 11901</strain>
    </source>
</reference>
<keyword evidence="3" id="KW-1185">Reference proteome</keyword>
<accession>A0A4R6RN98</accession>
<name>A0A4R6RN98_9BURK</name>
<sequence>MHVKRPTLKGRQYTRRRVTTHETEHGPVELWEVKPNRVSLRALPGLKVEALAVIEGEGITTGPLLNEAPHGTLLRAEVIDQRQHPGDSITGLAARIYEHAAHAEGYRLLGAIDQAMNMMAELGALVAVFDIYRQASAEKAKAGAESARSRGGKRQAVEAINAKLKCVDTRNRVNIIVQRAAAQGVTVTQRYVREVISTRRN</sequence>
<feature type="compositionally biased region" description="Basic residues" evidence="1">
    <location>
        <begin position="1"/>
        <end position="18"/>
    </location>
</feature>